<dbReference type="InterPro" id="IPR027309">
    <property type="entry name" value="P2X_extracellular_dom_sf"/>
</dbReference>
<keyword evidence="3 14" id="KW-0813">Transport</keyword>
<sequence>MGDTQPQKSRGQKEERRRARPNPRRGEQRGRRHSPSAAMGQKCMEKVSSFLFEYDTPRMVLVRNKKVGLTFRLIQLIVLAYIIGWVFLYEKGYQSQDSIVSSVSVKLKGLTLTNESVLGPHIWDVVDYVFPPQGDNSFVVMTNFIITPGQKQGTCPELPDAGSCTRDSDCSKGTYSREGQGLMTGRCVNFNSSVKTCEIFGWCPVEVDYHVPKPALLSEAEKFTLFIKNSITFPRFKVSRRNLVESVTKDYLKKCTYHKVTDSLCPVFGLGYVVKESGQNFTVLAVKGGVVGITIDWNCDLDWPVRHCKPVYQFHGLYNDDSNVSPGFNFRYAKYYKEDGTDKRTLYKVFGIRFDILVNGKVRAAGHGCQQHHNAAPGFMGPLYGPHLSAAVQPLVLSQNKPTLGVWEDHRRLKPFTDISRMLVFIIYLFIYLFSPLFLPTGKEGFPCGTPTGNI</sequence>
<dbReference type="FunFam" id="1.10.287.940:FF:000005">
    <property type="entry name" value="P2X purinoceptor"/>
    <property type="match status" value="1"/>
</dbReference>
<keyword evidence="11" id="KW-1071">Ligand-gated ion channel</keyword>
<dbReference type="PRINTS" id="PR01308">
    <property type="entry name" value="P2X1RECEPTOR"/>
</dbReference>
<evidence type="ECO:0000256" key="9">
    <source>
        <dbReference type="ARBA" id="ARBA00023157"/>
    </source>
</evidence>
<comment type="catalytic activity">
    <reaction evidence="13">
        <text>Ca(2+)(in) = Ca(2+)(out)</text>
        <dbReference type="Rhea" id="RHEA:29671"/>
        <dbReference type="ChEBI" id="CHEBI:29108"/>
    </reaction>
</comment>
<name>A0A8C3CSY2_CAIMO</name>
<evidence type="ECO:0000256" key="15">
    <source>
        <dbReference type="SAM" id="MobiDB-lite"/>
    </source>
</evidence>
<keyword evidence="9" id="KW-1015">Disulfide bond</keyword>
<dbReference type="Ensembl" id="ENSCMMT00000028154.1">
    <property type="protein sequence ID" value="ENSCMMP00000025739.1"/>
    <property type="gene ID" value="ENSCMMG00000015878.1"/>
</dbReference>
<dbReference type="GO" id="GO:0033198">
    <property type="term" value="P:response to ATP"/>
    <property type="evidence" value="ECO:0007669"/>
    <property type="project" value="InterPro"/>
</dbReference>
<dbReference type="PANTHER" id="PTHR10125">
    <property type="entry name" value="P2X PURINOCEPTOR"/>
    <property type="match status" value="1"/>
</dbReference>
<dbReference type="FunFam" id="2.60.490.10:FF:000001">
    <property type="entry name" value="P2X purinoceptor"/>
    <property type="match status" value="1"/>
</dbReference>
<dbReference type="GO" id="GO:0005524">
    <property type="term" value="F:ATP binding"/>
    <property type="evidence" value="ECO:0007669"/>
    <property type="project" value="InterPro"/>
</dbReference>
<evidence type="ECO:0000256" key="11">
    <source>
        <dbReference type="ARBA" id="ARBA00023286"/>
    </source>
</evidence>
<evidence type="ECO:0000256" key="6">
    <source>
        <dbReference type="ARBA" id="ARBA00022989"/>
    </source>
</evidence>
<keyword evidence="7 14" id="KW-0406">Ion transport</keyword>
<evidence type="ECO:0000256" key="1">
    <source>
        <dbReference type="ARBA" id="ARBA00004651"/>
    </source>
</evidence>
<keyword evidence="12 14" id="KW-0407">Ion channel</keyword>
<dbReference type="Gene3D" id="2.60.490.10">
    <property type="entry name" value="atp-gated p2x4 ion channel domain"/>
    <property type="match status" value="1"/>
</dbReference>
<evidence type="ECO:0000256" key="5">
    <source>
        <dbReference type="ARBA" id="ARBA00022692"/>
    </source>
</evidence>
<evidence type="ECO:0000313" key="17">
    <source>
        <dbReference type="Proteomes" id="UP000694556"/>
    </source>
</evidence>
<evidence type="ECO:0000313" key="16">
    <source>
        <dbReference type="Ensembl" id="ENSCMMP00000025739.1"/>
    </source>
</evidence>
<reference evidence="16" key="3">
    <citation type="submission" date="2025-09" db="UniProtKB">
        <authorList>
            <consortium name="Ensembl"/>
        </authorList>
    </citation>
    <scope>IDENTIFICATION</scope>
</reference>
<evidence type="ECO:0000256" key="14">
    <source>
        <dbReference type="RuleBase" id="RU000681"/>
    </source>
</evidence>
<dbReference type="GO" id="GO:0005886">
    <property type="term" value="C:plasma membrane"/>
    <property type="evidence" value="ECO:0007669"/>
    <property type="project" value="UniProtKB-SubCell"/>
</dbReference>
<protein>
    <recommendedName>
        <fullName evidence="14">P2X purinoceptor</fullName>
    </recommendedName>
</protein>
<dbReference type="InterPro" id="IPR059116">
    <property type="entry name" value="P2X_receptor"/>
</dbReference>
<dbReference type="InterPro" id="IPR003044">
    <property type="entry name" value="P2X1_purnocptor"/>
</dbReference>
<evidence type="ECO:0000256" key="8">
    <source>
        <dbReference type="ARBA" id="ARBA00023136"/>
    </source>
</evidence>
<evidence type="ECO:0000256" key="2">
    <source>
        <dbReference type="ARBA" id="ARBA00009848"/>
    </source>
</evidence>
<evidence type="ECO:0000256" key="12">
    <source>
        <dbReference type="ARBA" id="ARBA00023303"/>
    </source>
</evidence>
<dbReference type="InterPro" id="IPR053792">
    <property type="entry name" value="P2X_RECEPTOR_CS"/>
</dbReference>
<keyword evidence="6 14" id="KW-1133">Transmembrane helix</keyword>
<keyword evidence="17" id="KW-1185">Reference proteome</keyword>
<dbReference type="PRINTS" id="PR01307">
    <property type="entry name" value="P2XRECEPTOR"/>
</dbReference>
<keyword evidence="4" id="KW-1003">Cell membrane</keyword>
<keyword evidence="8 14" id="KW-0472">Membrane</keyword>
<evidence type="ECO:0000256" key="10">
    <source>
        <dbReference type="ARBA" id="ARBA00023180"/>
    </source>
</evidence>
<dbReference type="Gene3D" id="1.10.287.940">
    <property type="entry name" value="atp-gated p2x4 ion channel"/>
    <property type="match status" value="1"/>
</dbReference>
<comment type="subcellular location">
    <subcellularLocation>
        <location evidence="1">Cell membrane</location>
        <topology evidence="1">Multi-pass membrane protein</topology>
    </subcellularLocation>
    <subcellularLocation>
        <location evidence="14">Membrane</location>
        <topology evidence="14">Multi-pass membrane protein</topology>
    </subcellularLocation>
</comment>
<keyword evidence="5 14" id="KW-0812">Transmembrane</keyword>
<accession>A0A8C3CSY2</accession>
<dbReference type="GO" id="GO:0004931">
    <property type="term" value="F:extracellularly ATP-gated monoatomic cation channel activity"/>
    <property type="evidence" value="ECO:0007669"/>
    <property type="project" value="InterPro"/>
</dbReference>
<evidence type="ECO:0000256" key="4">
    <source>
        <dbReference type="ARBA" id="ARBA00022475"/>
    </source>
</evidence>
<dbReference type="PROSITE" id="PS01212">
    <property type="entry name" value="P2X_RECEPTOR"/>
    <property type="match status" value="1"/>
</dbReference>
<feature type="transmembrane region" description="Helical" evidence="14">
    <location>
        <begin position="419"/>
        <end position="439"/>
    </location>
</feature>
<feature type="transmembrane region" description="Helical" evidence="14">
    <location>
        <begin position="69"/>
        <end position="89"/>
    </location>
</feature>
<reference evidence="16" key="1">
    <citation type="submission" date="2018-09" db="EMBL/GenBank/DDBJ databases">
        <title>Common duck and Muscovy duck high density SNP chip.</title>
        <authorList>
            <person name="Vignal A."/>
            <person name="Thebault N."/>
            <person name="Warren W.C."/>
        </authorList>
    </citation>
    <scope>NUCLEOTIDE SEQUENCE [LARGE SCALE GENOMIC DNA]</scope>
</reference>
<dbReference type="NCBIfam" id="TIGR00863">
    <property type="entry name" value="P2X"/>
    <property type="match status" value="1"/>
</dbReference>
<comment type="function">
    <text evidence="14">Receptor for ATP that acts as a ligand-gated ion channel.</text>
</comment>
<proteinExistence type="inferred from homology"/>
<dbReference type="GO" id="GO:0070588">
    <property type="term" value="P:calcium ion transmembrane transport"/>
    <property type="evidence" value="ECO:0007669"/>
    <property type="project" value="TreeGrafter"/>
</dbReference>
<dbReference type="GO" id="GO:0001614">
    <property type="term" value="F:purinergic nucleotide receptor activity"/>
    <property type="evidence" value="ECO:0007669"/>
    <property type="project" value="InterPro"/>
</dbReference>
<dbReference type="Pfam" id="PF00864">
    <property type="entry name" value="P2X_receptor"/>
    <property type="match status" value="1"/>
</dbReference>
<evidence type="ECO:0000256" key="13">
    <source>
        <dbReference type="ARBA" id="ARBA00036634"/>
    </source>
</evidence>
<dbReference type="Proteomes" id="UP000694556">
    <property type="component" value="Chromosome 20"/>
</dbReference>
<organism evidence="16 17">
    <name type="scientific">Cairina moschata</name>
    <name type="common">Muscovy duck</name>
    <dbReference type="NCBI Taxonomy" id="8855"/>
    <lineage>
        <taxon>Eukaryota</taxon>
        <taxon>Metazoa</taxon>
        <taxon>Chordata</taxon>
        <taxon>Craniata</taxon>
        <taxon>Vertebrata</taxon>
        <taxon>Euteleostomi</taxon>
        <taxon>Archelosauria</taxon>
        <taxon>Archosauria</taxon>
        <taxon>Dinosauria</taxon>
        <taxon>Saurischia</taxon>
        <taxon>Theropoda</taxon>
        <taxon>Coelurosauria</taxon>
        <taxon>Aves</taxon>
        <taxon>Neognathae</taxon>
        <taxon>Galloanserae</taxon>
        <taxon>Anseriformes</taxon>
        <taxon>Anatidae</taxon>
        <taxon>Anatinae</taxon>
        <taxon>Cairina</taxon>
    </lineage>
</organism>
<dbReference type="PANTHER" id="PTHR10125:SF9">
    <property type="entry name" value="P2X PURINOCEPTOR 1"/>
    <property type="match status" value="1"/>
</dbReference>
<dbReference type="AlphaFoldDB" id="A0A8C3CSY2"/>
<keyword evidence="10" id="KW-0325">Glycoprotein</keyword>
<keyword evidence="14" id="KW-0675">Receptor</keyword>
<reference evidence="16" key="2">
    <citation type="submission" date="2025-08" db="UniProtKB">
        <authorList>
            <consortium name="Ensembl"/>
        </authorList>
    </citation>
    <scope>IDENTIFICATION</scope>
</reference>
<evidence type="ECO:0000256" key="7">
    <source>
        <dbReference type="ARBA" id="ARBA00023065"/>
    </source>
</evidence>
<feature type="region of interest" description="Disordered" evidence="15">
    <location>
        <begin position="1"/>
        <end position="40"/>
    </location>
</feature>
<dbReference type="InterPro" id="IPR001429">
    <property type="entry name" value="P2X_purnocptor"/>
</dbReference>
<comment type="similarity">
    <text evidence="2 14">Belongs to the P2X receptor family.</text>
</comment>
<evidence type="ECO:0000256" key="3">
    <source>
        <dbReference type="ARBA" id="ARBA00022448"/>
    </source>
</evidence>
<dbReference type="GO" id="GO:0098794">
    <property type="term" value="C:postsynapse"/>
    <property type="evidence" value="ECO:0007669"/>
    <property type="project" value="GOC"/>
</dbReference>